<evidence type="ECO:0000313" key="5">
    <source>
        <dbReference type="Proteomes" id="UP000044938"/>
    </source>
</evidence>
<gene>
    <name evidence="3" type="ORF">ERS007720_04598</name>
    <name evidence="2" type="ORF">ERS007739_00871</name>
</gene>
<organism evidence="3 5">
    <name type="scientific">Mycobacterium tuberculosis</name>
    <dbReference type="NCBI Taxonomy" id="1773"/>
    <lineage>
        <taxon>Bacteria</taxon>
        <taxon>Bacillati</taxon>
        <taxon>Actinomycetota</taxon>
        <taxon>Actinomycetes</taxon>
        <taxon>Mycobacteriales</taxon>
        <taxon>Mycobacteriaceae</taxon>
        <taxon>Mycobacterium</taxon>
        <taxon>Mycobacterium tuberculosis complex</taxon>
    </lineage>
</organism>
<reference evidence="2" key="1">
    <citation type="submission" date="2015-03" db="EMBL/GenBank/DDBJ databases">
        <authorList>
            <consortium name="Pathogen Informatics"/>
            <person name="Murphy D."/>
        </authorList>
    </citation>
    <scope>NUCLEOTIDE SEQUENCE</scope>
    <source>
        <strain evidence="2">N09902308</strain>
    </source>
</reference>
<evidence type="ECO:0000313" key="2">
    <source>
        <dbReference type="EMBL" id="COX21143.1"/>
    </source>
</evidence>
<accession>A0A655JR99</accession>
<evidence type="ECO:0000313" key="4">
    <source>
        <dbReference type="Proteomes" id="UP000039021"/>
    </source>
</evidence>
<evidence type="ECO:0000256" key="1">
    <source>
        <dbReference type="SAM" id="MobiDB-lite"/>
    </source>
</evidence>
<feature type="region of interest" description="Disordered" evidence="1">
    <location>
        <begin position="75"/>
        <end position="120"/>
    </location>
</feature>
<dbReference type="EMBL" id="CSAJ01001033">
    <property type="protein sequence ID" value="COX49993.1"/>
    <property type="molecule type" value="Genomic_DNA"/>
</dbReference>
<dbReference type="Proteomes" id="UP000044938">
    <property type="component" value="Unassembled WGS sequence"/>
</dbReference>
<dbReference type="AlphaFoldDB" id="A0A655JR99"/>
<name>A0A655JR99_MYCTX</name>
<feature type="region of interest" description="Disordered" evidence="1">
    <location>
        <begin position="1"/>
        <end position="62"/>
    </location>
</feature>
<sequence>MRSPAPSAGTATCGDARQRGCTADKPGSASVCNQAQSPSTPTPSTRGTARYGAAQRSRRASLAKSAVPLLATLMNSQPAPMPESTRKVTPPSSLTHTARTGLPTANRATIAGSAGGDEGKDTAHLFRQFGFSPLWAACSRDH</sequence>
<dbReference type="EMBL" id="CSBK01000287">
    <property type="protein sequence ID" value="COX21143.1"/>
    <property type="molecule type" value="Genomic_DNA"/>
</dbReference>
<protein>
    <submittedName>
        <fullName evidence="3">Uncharacterized protein</fullName>
    </submittedName>
</protein>
<proteinExistence type="predicted"/>
<dbReference type="Proteomes" id="UP000039021">
    <property type="component" value="Unassembled WGS sequence"/>
</dbReference>
<reference evidence="4 5" key="2">
    <citation type="submission" date="2015-03" db="EMBL/GenBank/DDBJ databases">
        <authorList>
            <consortium name="Pathogen Informatics"/>
        </authorList>
    </citation>
    <scope>NUCLEOTIDE SEQUENCE [LARGE SCALE GENOMIC DNA]</scope>
    <source>
        <strain evidence="3 5">M09401471</strain>
        <strain evidence="4">N09902308</strain>
    </source>
</reference>
<evidence type="ECO:0000313" key="3">
    <source>
        <dbReference type="EMBL" id="COX49993.1"/>
    </source>
</evidence>